<proteinExistence type="predicted"/>
<evidence type="ECO:0000256" key="1">
    <source>
        <dbReference type="ARBA" id="ARBA00022527"/>
    </source>
</evidence>
<dbReference type="PROSITE" id="PS00108">
    <property type="entry name" value="PROTEIN_KINASE_ST"/>
    <property type="match status" value="1"/>
</dbReference>
<keyword evidence="4 8" id="KW-0418">Kinase</keyword>
<keyword evidence="3" id="KW-0547">Nucleotide-binding</keyword>
<keyword evidence="5" id="KW-0067">ATP-binding</keyword>
<dbReference type="Pfam" id="PF00069">
    <property type="entry name" value="Pkinase"/>
    <property type="match status" value="2"/>
</dbReference>
<feature type="region of interest" description="Disordered" evidence="6">
    <location>
        <begin position="157"/>
        <end position="176"/>
    </location>
</feature>
<evidence type="ECO:0000259" key="7">
    <source>
        <dbReference type="PROSITE" id="PS50011"/>
    </source>
</evidence>
<evidence type="ECO:0000256" key="4">
    <source>
        <dbReference type="ARBA" id="ARBA00022777"/>
    </source>
</evidence>
<reference evidence="8 9" key="1">
    <citation type="submission" date="2019-03" db="EMBL/GenBank/DDBJ databases">
        <title>Single cell metagenomics reveals metabolic interactions within the superorganism composed of flagellate Streblomastix strix and complex community of Bacteroidetes bacteria on its surface.</title>
        <authorList>
            <person name="Treitli S.C."/>
            <person name="Kolisko M."/>
            <person name="Husnik F."/>
            <person name="Keeling P."/>
            <person name="Hampl V."/>
        </authorList>
    </citation>
    <scope>NUCLEOTIDE SEQUENCE [LARGE SCALE GENOMIC DNA]</scope>
    <source>
        <strain evidence="8">ST1C</strain>
    </source>
</reference>
<keyword evidence="2" id="KW-0808">Transferase</keyword>
<evidence type="ECO:0000313" key="8">
    <source>
        <dbReference type="EMBL" id="KAA6362154.1"/>
    </source>
</evidence>
<evidence type="ECO:0000313" key="9">
    <source>
        <dbReference type="Proteomes" id="UP000324800"/>
    </source>
</evidence>
<comment type="caution">
    <text evidence="8">The sequence shown here is derived from an EMBL/GenBank/DDBJ whole genome shotgun (WGS) entry which is preliminary data.</text>
</comment>
<dbReference type="SUPFAM" id="SSF56112">
    <property type="entry name" value="Protein kinase-like (PK-like)"/>
    <property type="match status" value="1"/>
</dbReference>
<dbReference type="AlphaFoldDB" id="A0A5J4TV52"/>
<feature type="non-terminal residue" evidence="8">
    <location>
        <position position="1"/>
    </location>
</feature>
<dbReference type="GO" id="GO:0004674">
    <property type="term" value="F:protein serine/threonine kinase activity"/>
    <property type="evidence" value="ECO:0007669"/>
    <property type="project" value="UniProtKB-KW"/>
</dbReference>
<feature type="domain" description="Protein kinase" evidence="7">
    <location>
        <begin position="1"/>
        <end position="234"/>
    </location>
</feature>
<keyword evidence="1" id="KW-0723">Serine/threonine-protein kinase</keyword>
<organism evidence="8 9">
    <name type="scientific">Streblomastix strix</name>
    <dbReference type="NCBI Taxonomy" id="222440"/>
    <lineage>
        <taxon>Eukaryota</taxon>
        <taxon>Metamonada</taxon>
        <taxon>Preaxostyla</taxon>
        <taxon>Oxymonadida</taxon>
        <taxon>Streblomastigidae</taxon>
        <taxon>Streblomastix</taxon>
    </lineage>
</organism>
<gene>
    <name evidence="8" type="ORF">EZS28_042318</name>
</gene>
<dbReference type="OrthoDB" id="40902at2759"/>
<dbReference type="Proteomes" id="UP000324800">
    <property type="component" value="Unassembled WGS sequence"/>
</dbReference>
<dbReference type="InterPro" id="IPR050205">
    <property type="entry name" value="CDPK_Ser/Thr_kinases"/>
</dbReference>
<name>A0A5J4TV52_9EUKA</name>
<dbReference type="InterPro" id="IPR011009">
    <property type="entry name" value="Kinase-like_dom_sf"/>
</dbReference>
<dbReference type="PROSITE" id="PS50011">
    <property type="entry name" value="PROTEIN_KINASE_DOM"/>
    <property type="match status" value="1"/>
</dbReference>
<dbReference type="InterPro" id="IPR008271">
    <property type="entry name" value="Ser/Thr_kinase_AS"/>
</dbReference>
<evidence type="ECO:0000256" key="3">
    <source>
        <dbReference type="ARBA" id="ARBA00022741"/>
    </source>
</evidence>
<sequence length="286" mass="32471">VKRQEALQLLQTGGLKEKFAKALFIQIVEALKYLHSQGIVHRDLKPENILLSESEQNTGITQIPQVKITDFGMSRIVGDQSFIATICGTPEYIAPELITDIVRKNTAYTRNDKDGQQKEGNTGQDNLRATKEIDIWSLGVVLFMMLSGCAPFFYDRDGRQSTPDDNNDESDADKENANDKQIALFTQISKGSFGFPDKYWKDVSKEAKDLIKKMLTVDYRKRITIDGIMKRPCLLSADINYKDKTNEELNETDDQINKVKRKRENNDVTINADQTNPGSKRARIDE</sequence>
<dbReference type="Gene3D" id="1.10.510.10">
    <property type="entry name" value="Transferase(Phosphotransferase) domain 1"/>
    <property type="match status" value="1"/>
</dbReference>
<dbReference type="GO" id="GO:0005524">
    <property type="term" value="F:ATP binding"/>
    <property type="evidence" value="ECO:0007669"/>
    <property type="project" value="UniProtKB-KW"/>
</dbReference>
<feature type="region of interest" description="Disordered" evidence="6">
    <location>
        <begin position="249"/>
        <end position="286"/>
    </location>
</feature>
<accession>A0A5J4TV52</accession>
<feature type="compositionally biased region" description="Polar residues" evidence="6">
    <location>
        <begin position="267"/>
        <end position="278"/>
    </location>
</feature>
<protein>
    <submittedName>
        <fullName evidence="8">Putative serine/threonine-protein kinase chk2</fullName>
    </submittedName>
</protein>
<dbReference type="InterPro" id="IPR000719">
    <property type="entry name" value="Prot_kinase_dom"/>
</dbReference>
<dbReference type="EMBL" id="SNRW01024585">
    <property type="protein sequence ID" value="KAA6362154.1"/>
    <property type="molecule type" value="Genomic_DNA"/>
</dbReference>
<dbReference type="SMART" id="SM00220">
    <property type="entry name" value="S_TKc"/>
    <property type="match status" value="1"/>
</dbReference>
<evidence type="ECO:0000256" key="2">
    <source>
        <dbReference type="ARBA" id="ARBA00022679"/>
    </source>
</evidence>
<dbReference type="PANTHER" id="PTHR24349">
    <property type="entry name" value="SERINE/THREONINE-PROTEIN KINASE"/>
    <property type="match status" value="1"/>
</dbReference>
<evidence type="ECO:0000256" key="6">
    <source>
        <dbReference type="SAM" id="MobiDB-lite"/>
    </source>
</evidence>
<evidence type="ECO:0000256" key="5">
    <source>
        <dbReference type="ARBA" id="ARBA00022840"/>
    </source>
</evidence>